<feature type="compositionally biased region" description="Basic and acidic residues" evidence="2">
    <location>
        <begin position="437"/>
        <end position="446"/>
    </location>
</feature>
<feature type="region of interest" description="Disordered" evidence="2">
    <location>
        <begin position="328"/>
        <end position="352"/>
    </location>
</feature>
<proteinExistence type="predicted"/>
<dbReference type="PANTHER" id="PTHR42041">
    <property type="entry name" value="DNA ENDONUCLEASE ACTIVATOR CTP1 C-TERMINAL DOMAIN-CONTAINING PROTEIN"/>
    <property type="match status" value="1"/>
</dbReference>
<dbReference type="OrthoDB" id="4495335at2759"/>
<keyword evidence="4" id="KW-1185">Reference proteome</keyword>
<dbReference type="PANTHER" id="PTHR42041:SF1">
    <property type="entry name" value="DNA ENDONUCLEASE ACTIVATOR CTP1 C-TERMINAL DOMAIN-CONTAINING PROTEIN"/>
    <property type="match status" value="1"/>
</dbReference>
<feature type="coiled-coil region" evidence="1">
    <location>
        <begin position="210"/>
        <end position="251"/>
    </location>
</feature>
<evidence type="ECO:0000313" key="3">
    <source>
        <dbReference type="EMBL" id="KAF2861397.1"/>
    </source>
</evidence>
<sequence>MDGRAKQPSSVHSSPTRAGNLFADYNPHSPSKTLPFGSALNTSPSLPEFTAVKLQSNSDVQGLVKRFEHLDVRDRDAETRKRHEAELRRARIAREEAESDARKLKEEAEQLRAELGESRERERRVAERLETMMEEHASEKAQLASQVGVYEKEVRKYRKEALKSSSAVIKLQEDIKSMRSKLQIANSGLDVEKEKVQRREEDTFSAQYKLAALQEEVEKLRAYVKIADEEKEALKKNLREEEVARIAAEGKIALPEEEDVDMQRLSDKENGGTVSKKTTTEIKTLKDDLLKEQMLREHLEEMVEFLTLECRFQCCSCRGSQRTTEKAAGETAINNTHEAEPDPQTPPESPRHRFVRTTTTTTTIPMHFTPVTKPTAVDFTPSAVEDAENIAPAGSFDREAALEAIKYRRDRARSFATGHLTPRKQMLVGVKERRDVSAPALGEKRGSALNRTPGRGTLG</sequence>
<evidence type="ECO:0000256" key="1">
    <source>
        <dbReference type="SAM" id="Coils"/>
    </source>
</evidence>
<dbReference type="AlphaFoldDB" id="A0A6A7C2C6"/>
<feature type="region of interest" description="Disordered" evidence="2">
    <location>
        <begin position="1"/>
        <end position="43"/>
    </location>
</feature>
<dbReference type="Proteomes" id="UP000799421">
    <property type="component" value="Unassembled WGS sequence"/>
</dbReference>
<organism evidence="3 4">
    <name type="scientific">Piedraia hortae CBS 480.64</name>
    <dbReference type="NCBI Taxonomy" id="1314780"/>
    <lineage>
        <taxon>Eukaryota</taxon>
        <taxon>Fungi</taxon>
        <taxon>Dikarya</taxon>
        <taxon>Ascomycota</taxon>
        <taxon>Pezizomycotina</taxon>
        <taxon>Dothideomycetes</taxon>
        <taxon>Dothideomycetidae</taxon>
        <taxon>Capnodiales</taxon>
        <taxon>Piedraiaceae</taxon>
        <taxon>Piedraia</taxon>
    </lineage>
</organism>
<evidence type="ECO:0000256" key="2">
    <source>
        <dbReference type="SAM" id="MobiDB-lite"/>
    </source>
</evidence>
<reference evidence="3" key="1">
    <citation type="journal article" date="2020" name="Stud. Mycol.">
        <title>101 Dothideomycetes genomes: a test case for predicting lifestyles and emergence of pathogens.</title>
        <authorList>
            <person name="Haridas S."/>
            <person name="Albert R."/>
            <person name="Binder M."/>
            <person name="Bloem J."/>
            <person name="Labutti K."/>
            <person name="Salamov A."/>
            <person name="Andreopoulos B."/>
            <person name="Baker S."/>
            <person name="Barry K."/>
            <person name="Bills G."/>
            <person name="Bluhm B."/>
            <person name="Cannon C."/>
            <person name="Castanera R."/>
            <person name="Culley D."/>
            <person name="Daum C."/>
            <person name="Ezra D."/>
            <person name="Gonzalez J."/>
            <person name="Henrissat B."/>
            <person name="Kuo A."/>
            <person name="Liang C."/>
            <person name="Lipzen A."/>
            <person name="Lutzoni F."/>
            <person name="Magnuson J."/>
            <person name="Mondo S."/>
            <person name="Nolan M."/>
            <person name="Ohm R."/>
            <person name="Pangilinan J."/>
            <person name="Park H.-J."/>
            <person name="Ramirez L."/>
            <person name="Alfaro M."/>
            <person name="Sun H."/>
            <person name="Tritt A."/>
            <person name="Yoshinaga Y."/>
            <person name="Zwiers L.-H."/>
            <person name="Turgeon B."/>
            <person name="Goodwin S."/>
            <person name="Spatafora J."/>
            <person name="Crous P."/>
            <person name="Grigoriev I."/>
        </authorList>
    </citation>
    <scope>NUCLEOTIDE SEQUENCE</scope>
    <source>
        <strain evidence="3">CBS 480.64</strain>
    </source>
</reference>
<evidence type="ECO:0000313" key="4">
    <source>
        <dbReference type="Proteomes" id="UP000799421"/>
    </source>
</evidence>
<feature type="region of interest" description="Disordered" evidence="2">
    <location>
        <begin position="437"/>
        <end position="459"/>
    </location>
</feature>
<protein>
    <submittedName>
        <fullName evidence="3">Uncharacterized protein</fullName>
    </submittedName>
</protein>
<feature type="coiled-coil region" evidence="1">
    <location>
        <begin position="80"/>
        <end position="160"/>
    </location>
</feature>
<keyword evidence="1" id="KW-0175">Coiled coil</keyword>
<name>A0A6A7C2C6_9PEZI</name>
<gene>
    <name evidence="3" type="ORF">K470DRAFT_215263</name>
</gene>
<feature type="compositionally biased region" description="Polar residues" evidence="2">
    <location>
        <begin position="7"/>
        <end position="17"/>
    </location>
</feature>
<accession>A0A6A7C2C6</accession>
<dbReference type="EMBL" id="MU005973">
    <property type="protein sequence ID" value="KAF2861397.1"/>
    <property type="molecule type" value="Genomic_DNA"/>
</dbReference>